<dbReference type="Proteomes" id="UP000565205">
    <property type="component" value="Unassembled WGS sequence"/>
</dbReference>
<dbReference type="AlphaFoldDB" id="A0A850NVP7"/>
<reference evidence="4 6" key="1">
    <citation type="submission" date="2020-06" db="EMBL/GenBank/DDBJ databases">
        <title>Description of novel acetic acid bacteria.</title>
        <authorList>
            <person name="Sombolestani A."/>
        </authorList>
    </citation>
    <scope>NUCLEOTIDE SEQUENCE [LARGE SCALE GENOMIC DNA]</scope>
    <source>
        <strain evidence="4 6">LMG 26838</strain>
    </source>
</reference>
<feature type="region of interest" description="Disordered" evidence="1">
    <location>
        <begin position="177"/>
        <end position="200"/>
    </location>
</feature>
<evidence type="ECO:0000313" key="6">
    <source>
        <dbReference type="Proteomes" id="UP000565205"/>
    </source>
</evidence>
<dbReference type="InterPro" id="IPR036770">
    <property type="entry name" value="Ankyrin_rpt-contain_sf"/>
</dbReference>
<evidence type="ECO:0000313" key="3">
    <source>
        <dbReference type="EMBL" id="MBB3174968.1"/>
    </source>
</evidence>
<organism evidence="4 6">
    <name type="scientific">Endobacter medicaginis</name>
    <dbReference type="NCBI Taxonomy" id="1181271"/>
    <lineage>
        <taxon>Bacteria</taxon>
        <taxon>Pseudomonadati</taxon>
        <taxon>Pseudomonadota</taxon>
        <taxon>Alphaproteobacteria</taxon>
        <taxon>Acetobacterales</taxon>
        <taxon>Acetobacteraceae</taxon>
        <taxon>Endobacter</taxon>
    </lineage>
</organism>
<gene>
    <name evidence="3" type="ORF">FHR90_002815</name>
    <name evidence="4" type="ORF">HUK83_15980</name>
</gene>
<feature type="compositionally biased region" description="Low complexity" evidence="1">
    <location>
        <begin position="24"/>
        <end position="45"/>
    </location>
</feature>
<feature type="chain" id="PRO_5036241480" evidence="2">
    <location>
        <begin position="27"/>
        <end position="230"/>
    </location>
</feature>
<feature type="signal peptide" evidence="2">
    <location>
        <begin position="1"/>
        <end position="26"/>
    </location>
</feature>
<keyword evidence="2" id="KW-0732">Signal</keyword>
<dbReference type="SUPFAM" id="SSF48403">
    <property type="entry name" value="Ankyrin repeat"/>
    <property type="match status" value="1"/>
</dbReference>
<feature type="compositionally biased region" description="Low complexity" evidence="1">
    <location>
        <begin position="53"/>
        <end position="65"/>
    </location>
</feature>
<evidence type="ECO:0000256" key="1">
    <source>
        <dbReference type="SAM" id="MobiDB-lite"/>
    </source>
</evidence>
<evidence type="ECO:0000313" key="4">
    <source>
        <dbReference type="EMBL" id="NVN31826.1"/>
    </source>
</evidence>
<dbReference type="Gene3D" id="1.25.40.20">
    <property type="entry name" value="Ankyrin repeat-containing domain"/>
    <property type="match status" value="1"/>
</dbReference>
<feature type="region of interest" description="Disordered" evidence="1">
    <location>
        <begin position="24"/>
        <end position="98"/>
    </location>
</feature>
<evidence type="ECO:0000256" key="2">
    <source>
        <dbReference type="SAM" id="SignalP"/>
    </source>
</evidence>
<dbReference type="RefSeq" id="WP_176626397.1">
    <property type="nucleotide sequence ID" value="NZ_JABXXQ010000513.1"/>
</dbReference>
<protein>
    <submittedName>
        <fullName evidence="4">Ankyrin repeat domain-containing protein</fullName>
    </submittedName>
    <submittedName>
        <fullName evidence="3">Ankyrin repeat protein</fullName>
    </submittedName>
</protein>
<comment type="caution">
    <text evidence="4">The sequence shown here is derived from an EMBL/GenBank/DDBJ whole genome shotgun (WGS) entry which is preliminary data.</text>
</comment>
<keyword evidence="5" id="KW-1185">Reference proteome</keyword>
<evidence type="ECO:0000313" key="5">
    <source>
        <dbReference type="Proteomes" id="UP000557688"/>
    </source>
</evidence>
<proteinExistence type="predicted"/>
<accession>A0A850NVP7</accession>
<reference evidence="3 5" key="2">
    <citation type="submission" date="2020-08" db="EMBL/GenBank/DDBJ databases">
        <title>Genomic Encyclopedia of Type Strains, Phase III (KMG-III): the genomes of soil and plant-associated and newly described type strains.</title>
        <authorList>
            <person name="Whitman W."/>
        </authorList>
    </citation>
    <scope>NUCLEOTIDE SEQUENCE [LARGE SCALE GENOMIC DNA]</scope>
    <source>
        <strain evidence="3 5">CECT 8088</strain>
    </source>
</reference>
<dbReference type="Proteomes" id="UP000557688">
    <property type="component" value="Unassembled WGS sequence"/>
</dbReference>
<sequence length="230" mass="22887">MTARSALLAACLIPALAATPLSTALAQSAAGTTTTSPSGDAAPAPSSEPAPISPLSSPQNQPQQNPDDDKDKKPAPPAALPGAMSATDAAPATVSAKDMDPNTALFDAVNRGDIEGAKDALNRGADLTATNALGQTPIDMSIDLDRHAITFLLLSMRQGGAATGAPAVAYAADNAPAKHGHRKGHATTKAATEDETSLADAADNNTPRVRTIAAGGGTPLPSAGFLGFGH</sequence>
<name>A0A850NVP7_9PROT</name>
<dbReference type="EMBL" id="JABXXQ010000513">
    <property type="protein sequence ID" value="NVN31826.1"/>
    <property type="molecule type" value="Genomic_DNA"/>
</dbReference>
<dbReference type="EMBL" id="JACHXV010000014">
    <property type="protein sequence ID" value="MBB3174968.1"/>
    <property type="molecule type" value="Genomic_DNA"/>
</dbReference>